<comment type="caution">
    <text evidence="6">The sequence shown here is derived from an EMBL/GenBank/DDBJ whole genome shotgun (WGS) entry which is preliminary data.</text>
</comment>
<evidence type="ECO:0000256" key="1">
    <source>
        <dbReference type="ARBA" id="ARBA00009254"/>
    </source>
</evidence>
<protein>
    <recommendedName>
        <fullName evidence="4 5">Large ribosomal subunit protein uL29</fullName>
    </recommendedName>
</protein>
<dbReference type="Proteomes" id="UP000234845">
    <property type="component" value="Unassembled WGS sequence"/>
</dbReference>
<dbReference type="InterPro" id="IPR001854">
    <property type="entry name" value="Ribosomal_uL29"/>
</dbReference>
<dbReference type="InterPro" id="IPR050063">
    <property type="entry name" value="Ribosomal_protein_uL29"/>
</dbReference>
<dbReference type="PANTHER" id="PTHR10916:SF0">
    <property type="entry name" value="LARGE RIBOSOMAL SUBUNIT PROTEIN UL29C"/>
    <property type="match status" value="1"/>
</dbReference>
<sequence>MKASELQDKSGEDLNKQLLTLREEQFKLRMQKSTGQLGQTHLLQQNQRDIARVKTVLKEKAGN</sequence>
<evidence type="ECO:0000256" key="2">
    <source>
        <dbReference type="ARBA" id="ARBA00022980"/>
    </source>
</evidence>
<evidence type="ECO:0000313" key="7">
    <source>
        <dbReference type="Proteomes" id="UP000234845"/>
    </source>
</evidence>
<organism evidence="6 7">
    <name type="scientific">Kineobactrum sediminis</name>
    <dbReference type="NCBI Taxonomy" id="1905677"/>
    <lineage>
        <taxon>Bacteria</taxon>
        <taxon>Pseudomonadati</taxon>
        <taxon>Pseudomonadota</taxon>
        <taxon>Gammaproteobacteria</taxon>
        <taxon>Cellvibrionales</taxon>
        <taxon>Halieaceae</taxon>
        <taxon>Kineobactrum</taxon>
    </lineage>
</organism>
<evidence type="ECO:0000256" key="3">
    <source>
        <dbReference type="ARBA" id="ARBA00023274"/>
    </source>
</evidence>
<dbReference type="GO" id="GO:0022625">
    <property type="term" value="C:cytosolic large ribosomal subunit"/>
    <property type="evidence" value="ECO:0007669"/>
    <property type="project" value="TreeGrafter"/>
</dbReference>
<dbReference type="Gene3D" id="1.10.287.310">
    <property type="match status" value="1"/>
</dbReference>
<keyword evidence="3 5" id="KW-0687">Ribonucleoprotein</keyword>
<dbReference type="InterPro" id="IPR036049">
    <property type="entry name" value="Ribosomal_uL29_sf"/>
</dbReference>
<keyword evidence="7" id="KW-1185">Reference proteome</keyword>
<dbReference type="OrthoDB" id="9815192at2"/>
<gene>
    <name evidence="5" type="primary">rpmC</name>
    <name evidence="6" type="ORF">CWI75_16900</name>
</gene>
<reference evidence="7" key="1">
    <citation type="submission" date="2017-11" db="EMBL/GenBank/DDBJ databases">
        <title>The draft genome sequence of Chromatocurvus sp. F02.</title>
        <authorList>
            <person name="Du Z.-J."/>
            <person name="Chang Y.-Q."/>
        </authorList>
    </citation>
    <scope>NUCLEOTIDE SEQUENCE [LARGE SCALE GENOMIC DNA]</scope>
    <source>
        <strain evidence="7">F02</strain>
    </source>
</reference>
<dbReference type="GO" id="GO:0003735">
    <property type="term" value="F:structural constituent of ribosome"/>
    <property type="evidence" value="ECO:0007669"/>
    <property type="project" value="InterPro"/>
</dbReference>
<name>A0A2N5XY94_9GAMM</name>
<proteinExistence type="inferred from homology"/>
<dbReference type="HAMAP" id="MF_00374">
    <property type="entry name" value="Ribosomal_uL29"/>
    <property type="match status" value="1"/>
</dbReference>
<dbReference type="CDD" id="cd00427">
    <property type="entry name" value="Ribosomal_L29_HIP"/>
    <property type="match status" value="1"/>
</dbReference>
<dbReference type="NCBIfam" id="TIGR00012">
    <property type="entry name" value="L29"/>
    <property type="match status" value="1"/>
</dbReference>
<dbReference type="GO" id="GO:0006412">
    <property type="term" value="P:translation"/>
    <property type="evidence" value="ECO:0007669"/>
    <property type="project" value="UniProtKB-UniRule"/>
</dbReference>
<dbReference type="EMBL" id="PKLZ01000016">
    <property type="protein sequence ID" value="PLW81117.1"/>
    <property type="molecule type" value="Genomic_DNA"/>
</dbReference>
<dbReference type="Pfam" id="PF00831">
    <property type="entry name" value="Ribosomal_L29"/>
    <property type="match status" value="1"/>
</dbReference>
<keyword evidence="2 5" id="KW-0689">Ribosomal protein</keyword>
<dbReference type="RefSeq" id="WP_101522708.1">
    <property type="nucleotide sequence ID" value="NZ_PKLZ01000016.1"/>
</dbReference>
<evidence type="ECO:0000256" key="5">
    <source>
        <dbReference type="HAMAP-Rule" id="MF_00374"/>
    </source>
</evidence>
<accession>A0A2N5XY94</accession>
<evidence type="ECO:0000313" key="6">
    <source>
        <dbReference type="EMBL" id="PLW81117.1"/>
    </source>
</evidence>
<dbReference type="SUPFAM" id="SSF46561">
    <property type="entry name" value="Ribosomal protein L29 (L29p)"/>
    <property type="match status" value="1"/>
</dbReference>
<comment type="similarity">
    <text evidence="1 5">Belongs to the universal ribosomal protein uL29 family.</text>
</comment>
<dbReference type="FunFam" id="1.10.287.310:FF:000001">
    <property type="entry name" value="50S ribosomal protein L29"/>
    <property type="match status" value="1"/>
</dbReference>
<evidence type="ECO:0000256" key="4">
    <source>
        <dbReference type="ARBA" id="ARBA00035204"/>
    </source>
</evidence>
<dbReference type="AlphaFoldDB" id="A0A2N5XY94"/>
<dbReference type="PANTHER" id="PTHR10916">
    <property type="entry name" value="60S RIBOSOMAL PROTEIN L35/50S RIBOSOMAL PROTEIN L29"/>
    <property type="match status" value="1"/>
</dbReference>